<name>A0ABY7EPH8_MYAAR</name>
<dbReference type="SUPFAM" id="SSF82895">
    <property type="entry name" value="TSP-1 type 1 repeat"/>
    <property type="match status" value="3"/>
</dbReference>
<sequence>MQLDTMKKMCTDASLQGGAGLIGRALDLRQAPSCNECCSINRCNDQLCTHRQASECIDEETVDCAKMNSLFHICSANYKHASQVCPRFCGLCNITDGNWSDWTVWSACIITCGNATQARTRTCTNPAPFHGKDCEGAPSEHKVCVRVPCPNGVWSVWSGWSTCPVTCGGGISHRGRQCNHPPPSPYGTYCTGDADQTQICNNAPCGVVNGGWSRWGSWDTCSVTCGGGVQRRHRSCTNPSPSTLGHSCAGTDEQTNICNTGSCYTQVRLIGTSNTMYNQGRVEIFYNNSWWTVCDDSFDDNDAGVICGMLGFPRNGGVAKTEAYFGQGSSQERILFDELACHGNEQSIFQCHHNGLGIHNCGHGEDAGVICTTNGKIRLAGSDSYHEGRIEIFFNGRWGSVCDDGFGAGDAQVACHMLGFQRTDAVATDRFGPASSSVPIVLDDVVCSGTESSLLDCRYSTHGDEDCSHGEDVGVIC</sequence>
<dbReference type="InterPro" id="IPR000884">
    <property type="entry name" value="TSP1_rpt"/>
</dbReference>
<dbReference type="Proteomes" id="UP001164746">
    <property type="component" value="Chromosome 7"/>
</dbReference>
<keyword evidence="1 2" id="KW-1015">Disulfide bond</keyword>
<dbReference type="InterPro" id="IPR001190">
    <property type="entry name" value="SRCR"/>
</dbReference>
<dbReference type="Pfam" id="PF00530">
    <property type="entry name" value="SRCR"/>
    <property type="match status" value="2"/>
</dbReference>
<dbReference type="SUPFAM" id="SSF56487">
    <property type="entry name" value="SRCR-like"/>
    <property type="match status" value="2"/>
</dbReference>
<evidence type="ECO:0000256" key="2">
    <source>
        <dbReference type="PROSITE-ProRule" id="PRU00196"/>
    </source>
</evidence>
<proteinExistence type="predicted"/>
<dbReference type="InterPro" id="IPR036772">
    <property type="entry name" value="SRCR-like_dom_sf"/>
</dbReference>
<dbReference type="SMART" id="SM00209">
    <property type="entry name" value="TSP1"/>
    <property type="match status" value="3"/>
</dbReference>
<feature type="domain" description="SRCR" evidence="3">
    <location>
        <begin position="377"/>
        <end position="477"/>
    </location>
</feature>
<organism evidence="4 5">
    <name type="scientific">Mya arenaria</name>
    <name type="common">Soft-shell clam</name>
    <dbReference type="NCBI Taxonomy" id="6604"/>
    <lineage>
        <taxon>Eukaryota</taxon>
        <taxon>Metazoa</taxon>
        <taxon>Spiralia</taxon>
        <taxon>Lophotrochozoa</taxon>
        <taxon>Mollusca</taxon>
        <taxon>Bivalvia</taxon>
        <taxon>Autobranchia</taxon>
        <taxon>Heteroconchia</taxon>
        <taxon>Euheterodonta</taxon>
        <taxon>Imparidentia</taxon>
        <taxon>Neoheterodontei</taxon>
        <taxon>Myida</taxon>
        <taxon>Myoidea</taxon>
        <taxon>Myidae</taxon>
        <taxon>Mya</taxon>
    </lineage>
</organism>
<keyword evidence="5" id="KW-1185">Reference proteome</keyword>
<dbReference type="PRINTS" id="PR01705">
    <property type="entry name" value="TSP1REPEAT"/>
</dbReference>
<dbReference type="PROSITE" id="PS50092">
    <property type="entry name" value="TSP1"/>
    <property type="match status" value="3"/>
</dbReference>
<evidence type="ECO:0000259" key="3">
    <source>
        <dbReference type="PROSITE" id="PS50287"/>
    </source>
</evidence>
<dbReference type="PANTHER" id="PTHR48071:SF18">
    <property type="entry name" value="DELETED IN MALIGNANT BRAIN TUMORS 1 PROTEIN-RELATED"/>
    <property type="match status" value="1"/>
</dbReference>
<dbReference type="SMART" id="SM00202">
    <property type="entry name" value="SR"/>
    <property type="match status" value="2"/>
</dbReference>
<dbReference type="EMBL" id="CP111018">
    <property type="protein sequence ID" value="WAR10854.1"/>
    <property type="molecule type" value="Genomic_DNA"/>
</dbReference>
<comment type="caution">
    <text evidence="2">Lacks conserved residue(s) required for the propagation of feature annotation.</text>
</comment>
<dbReference type="Pfam" id="PF00090">
    <property type="entry name" value="TSP_1"/>
    <property type="match status" value="3"/>
</dbReference>
<accession>A0ABY7EPH8</accession>
<dbReference type="Gene3D" id="3.10.250.10">
    <property type="entry name" value="SRCR-like domain"/>
    <property type="match status" value="2"/>
</dbReference>
<dbReference type="Gene3D" id="2.20.100.10">
    <property type="entry name" value="Thrombospondin type-1 (TSP1) repeat"/>
    <property type="match status" value="3"/>
</dbReference>
<feature type="domain" description="SRCR" evidence="3">
    <location>
        <begin position="267"/>
        <end position="372"/>
    </location>
</feature>
<feature type="non-terminal residue" evidence="4">
    <location>
        <position position="1"/>
    </location>
</feature>
<feature type="disulfide bond" evidence="2">
    <location>
        <begin position="447"/>
        <end position="457"/>
    </location>
</feature>
<dbReference type="PRINTS" id="PR00258">
    <property type="entry name" value="SPERACTRCPTR"/>
</dbReference>
<feature type="disulfide bond" evidence="2">
    <location>
        <begin position="341"/>
        <end position="351"/>
    </location>
</feature>
<dbReference type="InterPro" id="IPR036383">
    <property type="entry name" value="TSP1_rpt_sf"/>
</dbReference>
<gene>
    <name evidence="4" type="ORF">MAR_035930</name>
</gene>
<evidence type="ECO:0000313" key="4">
    <source>
        <dbReference type="EMBL" id="WAR10854.1"/>
    </source>
</evidence>
<dbReference type="PROSITE" id="PS50287">
    <property type="entry name" value="SRCR_2"/>
    <property type="match status" value="2"/>
</dbReference>
<protein>
    <submittedName>
        <fullName evidence="4">NETR-like protein</fullName>
    </submittedName>
</protein>
<reference evidence="4" key="1">
    <citation type="submission" date="2022-11" db="EMBL/GenBank/DDBJ databases">
        <title>Centuries of genome instability and evolution in soft-shell clam transmissible cancer (bioRxiv).</title>
        <authorList>
            <person name="Hart S.F.M."/>
            <person name="Yonemitsu M.A."/>
            <person name="Giersch R.M."/>
            <person name="Beal B.F."/>
            <person name="Arriagada G."/>
            <person name="Davis B.W."/>
            <person name="Ostrander E.A."/>
            <person name="Goff S.P."/>
            <person name="Metzger M.J."/>
        </authorList>
    </citation>
    <scope>NUCLEOTIDE SEQUENCE</scope>
    <source>
        <strain evidence="4">MELC-2E11</strain>
        <tissue evidence="4">Siphon/mantle</tissue>
    </source>
</reference>
<dbReference type="PANTHER" id="PTHR48071">
    <property type="entry name" value="SRCR DOMAIN-CONTAINING PROTEIN"/>
    <property type="match status" value="1"/>
</dbReference>
<evidence type="ECO:0000313" key="5">
    <source>
        <dbReference type="Proteomes" id="UP001164746"/>
    </source>
</evidence>
<evidence type="ECO:0000256" key="1">
    <source>
        <dbReference type="ARBA" id="ARBA00023157"/>
    </source>
</evidence>